<accession>A0ABS9BW25</accession>
<name>A0ABS9BW25_9BACT</name>
<organism evidence="1 2">
    <name type="scientific">Mariniradius sediminis</name>
    <dbReference type="NCBI Taxonomy" id="2909237"/>
    <lineage>
        <taxon>Bacteria</taxon>
        <taxon>Pseudomonadati</taxon>
        <taxon>Bacteroidota</taxon>
        <taxon>Cytophagia</taxon>
        <taxon>Cytophagales</taxon>
        <taxon>Cyclobacteriaceae</taxon>
        <taxon>Mariniradius</taxon>
    </lineage>
</organism>
<sequence>MTLQEILDKVDKLNIESNYWFVRTDYGSLFDDFYSGDYIAIGWDYLTLYEFENSDEYNIKSKMARAEGVDLSKFQGKIKISAAYNKIKTFTNLRKDDIVIIPSRNSDRLAFGRIVDEQPYEDLNAKRFIKRRKVKWLEIKEMSDLNPIFYQVKSNQHTISNVKHYSQHIDRVVGNLFKKGENTHYVLKIEKPDDINFEELRVLMDSIQTLVQNINETFNFNDYSGEFYIKINLQSKGAVELIKKGKSLSVLAYLIFLTSCNKLDNAQDDEIRTLITRNRNVLEDTSLVIDSLKIDTNELVKPFKEDGN</sequence>
<keyword evidence="2" id="KW-1185">Reference proteome</keyword>
<dbReference type="RefSeq" id="WP_234861138.1">
    <property type="nucleotide sequence ID" value="NZ_JAKEVZ010000005.1"/>
</dbReference>
<gene>
    <name evidence="1" type="ORF">L0U89_08475</name>
</gene>
<evidence type="ECO:0000313" key="1">
    <source>
        <dbReference type="EMBL" id="MCF1751103.1"/>
    </source>
</evidence>
<dbReference type="EMBL" id="JAKEVZ010000005">
    <property type="protein sequence ID" value="MCF1751103.1"/>
    <property type="molecule type" value="Genomic_DNA"/>
</dbReference>
<proteinExistence type="predicted"/>
<reference evidence="1 2" key="1">
    <citation type="submission" date="2022-01" db="EMBL/GenBank/DDBJ databases">
        <title>Mariniradius saccharolyticus sp. nov., isolated from sediment of a river.</title>
        <authorList>
            <person name="Liu H."/>
        </authorList>
    </citation>
    <scope>NUCLEOTIDE SEQUENCE [LARGE SCALE GENOMIC DNA]</scope>
    <source>
        <strain evidence="1 2">RY-2</strain>
    </source>
</reference>
<comment type="caution">
    <text evidence="1">The sequence shown here is derived from an EMBL/GenBank/DDBJ whole genome shotgun (WGS) entry which is preliminary data.</text>
</comment>
<evidence type="ECO:0000313" key="2">
    <source>
        <dbReference type="Proteomes" id="UP001201449"/>
    </source>
</evidence>
<dbReference type="Proteomes" id="UP001201449">
    <property type="component" value="Unassembled WGS sequence"/>
</dbReference>
<protein>
    <submittedName>
        <fullName evidence="1">Uncharacterized protein</fullName>
    </submittedName>
</protein>